<keyword evidence="6" id="KW-1185">Reference proteome</keyword>
<dbReference type="GO" id="GO:0061668">
    <property type="term" value="P:mitochondrial ribosome assembly"/>
    <property type="evidence" value="ECO:0007669"/>
    <property type="project" value="TreeGrafter"/>
</dbReference>
<sequence>MARLLIETLAEFGQCGQFLRRVSPVIHVHGHQPLLSLPNIRPCILRHASACICNGTLRPAPRLLKHNALERYTAHLCVQSFASLHEGAVASKRDALRRTNSSDDIVTFIKDDEDLERFLKHVTELLSTPDFSKVKIAKEDAESKVEELARRLTDMKAEPRNIYAFLRSNPRVLNTRWDVLMQNIQYLDELRLFGNRALLVLDRSPKIWNAGLELLQQRVRRLRKLGLTEGSLQRVITAWPGVLTLKKNRLNGSHEMLKKCQFSGRQITEIIISSPQVLDSEPADIEHRFQYVYFSMGLQSQADMVQANLFKYPLEHIQRRHLVLEKLGIYEMPNKQGKTRVDNPKLCRIVDCPDARFAEKCAGISLEEFQMFGRNLEEEARRKEDGEAGDETDEELVDYDDTRHR</sequence>
<evidence type="ECO:0000313" key="6">
    <source>
        <dbReference type="Proteomes" id="UP000887568"/>
    </source>
</evidence>
<dbReference type="GO" id="GO:0005739">
    <property type="term" value="C:mitochondrion"/>
    <property type="evidence" value="ECO:0007669"/>
    <property type="project" value="TreeGrafter"/>
</dbReference>
<keyword evidence="2" id="KW-0809">Transit peptide</keyword>
<dbReference type="InterPro" id="IPR003690">
    <property type="entry name" value="MTERF"/>
</dbReference>
<dbReference type="PANTHER" id="PTHR13068">
    <property type="entry name" value="CGI-12 PROTEIN-RELATED"/>
    <property type="match status" value="1"/>
</dbReference>
<dbReference type="GO" id="GO:0003676">
    <property type="term" value="F:nucleic acid binding"/>
    <property type="evidence" value="ECO:0007669"/>
    <property type="project" value="InterPro"/>
</dbReference>
<dbReference type="OrthoDB" id="9991972at2759"/>
<dbReference type="OMA" id="HASACIC"/>
<feature type="coiled-coil region" evidence="3">
    <location>
        <begin position="131"/>
        <end position="158"/>
    </location>
</feature>
<evidence type="ECO:0000256" key="2">
    <source>
        <dbReference type="ARBA" id="ARBA00022946"/>
    </source>
</evidence>
<accession>A0A914AQT6</accession>
<name>A0A914AQT6_PATMI</name>
<evidence type="ECO:0000256" key="1">
    <source>
        <dbReference type="ARBA" id="ARBA00007692"/>
    </source>
</evidence>
<keyword evidence="3" id="KW-0175">Coiled coil</keyword>
<comment type="similarity">
    <text evidence="1">Belongs to the mTERF family.</text>
</comment>
<dbReference type="Pfam" id="PF02536">
    <property type="entry name" value="mTERF"/>
    <property type="match status" value="1"/>
</dbReference>
<evidence type="ECO:0000313" key="5">
    <source>
        <dbReference type="EnsemblMetazoa" id="XP_038066013.1"/>
    </source>
</evidence>
<feature type="compositionally biased region" description="Basic and acidic residues" evidence="4">
    <location>
        <begin position="377"/>
        <end position="386"/>
    </location>
</feature>
<dbReference type="PANTHER" id="PTHR13068:SF203">
    <property type="entry name" value="TRANSCRIPTION TERMINATION FACTOR 4, MITOCHONDRIAL"/>
    <property type="match status" value="1"/>
</dbReference>
<reference evidence="5" key="1">
    <citation type="submission" date="2022-11" db="UniProtKB">
        <authorList>
            <consortium name="EnsemblMetazoa"/>
        </authorList>
    </citation>
    <scope>IDENTIFICATION</scope>
</reference>
<dbReference type="Gene3D" id="1.25.70.10">
    <property type="entry name" value="Transcription termination factor 3, mitochondrial"/>
    <property type="match status" value="1"/>
</dbReference>
<dbReference type="EnsemblMetazoa" id="XM_038210085.1">
    <property type="protein sequence ID" value="XP_038066013.1"/>
    <property type="gene ID" value="LOC119736075"/>
</dbReference>
<feature type="compositionally biased region" description="Acidic residues" evidence="4">
    <location>
        <begin position="387"/>
        <end position="399"/>
    </location>
</feature>
<evidence type="ECO:0000256" key="3">
    <source>
        <dbReference type="SAM" id="Coils"/>
    </source>
</evidence>
<dbReference type="Proteomes" id="UP000887568">
    <property type="component" value="Unplaced"/>
</dbReference>
<dbReference type="GO" id="GO:0006390">
    <property type="term" value="P:mitochondrial transcription"/>
    <property type="evidence" value="ECO:0007669"/>
    <property type="project" value="TreeGrafter"/>
</dbReference>
<feature type="region of interest" description="Disordered" evidence="4">
    <location>
        <begin position="377"/>
        <end position="405"/>
    </location>
</feature>
<proteinExistence type="inferred from homology"/>
<protein>
    <submittedName>
        <fullName evidence="5">Uncharacterized protein</fullName>
    </submittedName>
</protein>
<dbReference type="InterPro" id="IPR038538">
    <property type="entry name" value="MTERF_sf"/>
</dbReference>
<dbReference type="SMART" id="SM00733">
    <property type="entry name" value="Mterf"/>
    <property type="match status" value="4"/>
</dbReference>
<dbReference type="AlphaFoldDB" id="A0A914AQT6"/>
<dbReference type="RefSeq" id="XP_038066013.1">
    <property type="nucleotide sequence ID" value="XM_038210085.1"/>
</dbReference>
<organism evidence="5 6">
    <name type="scientific">Patiria miniata</name>
    <name type="common">Bat star</name>
    <name type="synonym">Asterina miniata</name>
    <dbReference type="NCBI Taxonomy" id="46514"/>
    <lineage>
        <taxon>Eukaryota</taxon>
        <taxon>Metazoa</taxon>
        <taxon>Echinodermata</taxon>
        <taxon>Eleutherozoa</taxon>
        <taxon>Asterozoa</taxon>
        <taxon>Asteroidea</taxon>
        <taxon>Valvatacea</taxon>
        <taxon>Valvatida</taxon>
        <taxon>Asterinidae</taxon>
        <taxon>Patiria</taxon>
    </lineage>
</organism>
<evidence type="ECO:0000256" key="4">
    <source>
        <dbReference type="SAM" id="MobiDB-lite"/>
    </source>
</evidence>
<dbReference type="GeneID" id="119736075"/>